<proteinExistence type="predicted"/>
<dbReference type="AlphaFoldDB" id="A0A3B0YTX5"/>
<sequence length="130" mass="14453">MKIHTAVGQYNASPDVLFSLLSKEENLPKWASNFCTSIEQREDHYFITTTSGQELCFKIEANAETGTIDMAVGTSKDRMWSGPHRVASDNLGGSLFIFTHIQSPGQTNEEFDMGCKGLAEEFEVIRSLVD</sequence>
<name>A0A3B0YTX5_9ZZZZ</name>
<dbReference type="EMBL" id="UOFL01000168">
    <property type="protein sequence ID" value="VAW78907.1"/>
    <property type="molecule type" value="Genomic_DNA"/>
</dbReference>
<organism evidence="1">
    <name type="scientific">hydrothermal vent metagenome</name>
    <dbReference type="NCBI Taxonomy" id="652676"/>
    <lineage>
        <taxon>unclassified sequences</taxon>
        <taxon>metagenomes</taxon>
        <taxon>ecological metagenomes</taxon>
    </lineage>
</organism>
<reference evidence="1" key="1">
    <citation type="submission" date="2018-06" db="EMBL/GenBank/DDBJ databases">
        <authorList>
            <person name="Zhirakovskaya E."/>
        </authorList>
    </citation>
    <scope>NUCLEOTIDE SEQUENCE</scope>
</reference>
<accession>A0A3B0YTX5</accession>
<gene>
    <name evidence="1" type="ORF">MNBD_GAMMA12-927</name>
</gene>
<dbReference type="Gene3D" id="3.30.530.20">
    <property type="match status" value="1"/>
</dbReference>
<dbReference type="InterPro" id="IPR023393">
    <property type="entry name" value="START-like_dom_sf"/>
</dbReference>
<protein>
    <recommendedName>
        <fullName evidence="2">SRPBCC family protein</fullName>
    </recommendedName>
</protein>
<evidence type="ECO:0000313" key="1">
    <source>
        <dbReference type="EMBL" id="VAW78907.1"/>
    </source>
</evidence>
<evidence type="ECO:0008006" key="2">
    <source>
        <dbReference type="Google" id="ProtNLM"/>
    </source>
</evidence>
<dbReference type="SUPFAM" id="SSF55961">
    <property type="entry name" value="Bet v1-like"/>
    <property type="match status" value="1"/>
</dbReference>